<name>A0A835L408_SPOEX</name>
<dbReference type="InterPro" id="IPR027806">
    <property type="entry name" value="HARBI1_dom"/>
</dbReference>
<feature type="non-terminal residue" evidence="4">
    <location>
        <position position="1"/>
    </location>
</feature>
<evidence type="ECO:0000256" key="2">
    <source>
        <dbReference type="ARBA" id="ARBA00022723"/>
    </source>
</evidence>
<reference evidence="4" key="1">
    <citation type="submission" date="2020-08" db="EMBL/GenBank/DDBJ databases">
        <title>Spodoptera exigua strain:BAW_Kor-Di-RS1 Genome sequencing and assembly.</title>
        <authorList>
            <person name="Kim J."/>
            <person name="Nam H.Y."/>
            <person name="Kwon M."/>
            <person name="Choi J.H."/>
            <person name="Cho S.R."/>
            <person name="Kim G.-H."/>
        </authorList>
    </citation>
    <scope>NUCLEOTIDE SEQUENCE</scope>
    <source>
        <strain evidence="4">BAW_Kor-Di-RS1</strain>
        <tissue evidence="4">Whole-body</tissue>
    </source>
</reference>
<feature type="domain" description="DDE Tnp4" evidence="3">
    <location>
        <begin position="29"/>
        <end position="126"/>
    </location>
</feature>
<comment type="cofactor">
    <cofactor evidence="1">
        <name>a divalent metal cation</name>
        <dbReference type="ChEBI" id="CHEBI:60240"/>
    </cofactor>
</comment>
<gene>
    <name evidence="4" type="ORF">HW555_008936</name>
</gene>
<organism evidence="4 5">
    <name type="scientific">Spodoptera exigua</name>
    <name type="common">Beet armyworm</name>
    <name type="synonym">Noctua fulgens</name>
    <dbReference type="NCBI Taxonomy" id="7107"/>
    <lineage>
        <taxon>Eukaryota</taxon>
        <taxon>Metazoa</taxon>
        <taxon>Ecdysozoa</taxon>
        <taxon>Arthropoda</taxon>
        <taxon>Hexapoda</taxon>
        <taxon>Insecta</taxon>
        <taxon>Pterygota</taxon>
        <taxon>Neoptera</taxon>
        <taxon>Endopterygota</taxon>
        <taxon>Lepidoptera</taxon>
        <taxon>Glossata</taxon>
        <taxon>Ditrysia</taxon>
        <taxon>Noctuoidea</taxon>
        <taxon>Noctuidae</taxon>
        <taxon>Amphipyrinae</taxon>
        <taxon>Spodoptera</taxon>
    </lineage>
</organism>
<dbReference type="Proteomes" id="UP000648187">
    <property type="component" value="Unassembled WGS sequence"/>
</dbReference>
<keyword evidence="5" id="KW-1185">Reference proteome</keyword>
<evidence type="ECO:0000259" key="3">
    <source>
        <dbReference type="Pfam" id="PF13359"/>
    </source>
</evidence>
<comment type="caution">
    <text evidence="4">The sequence shown here is derived from an EMBL/GenBank/DDBJ whole genome shotgun (WGS) entry which is preliminary data.</text>
</comment>
<dbReference type="Pfam" id="PF13359">
    <property type="entry name" value="DDE_Tnp_4"/>
    <property type="match status" value="1"/>
</dbReference>
<feature type="non-terminal residue" evidence="4">
    <location>
        <position position="187"/>
    </location>
</feature>
<evidence type="ECO:0000256" key="1">
    <source>
        <dbReference type="ARBA" id="ARBA00001968"/>
    </source>
</evidence>
<sequence length="187" mass="21906">CPQQPYIQRIVIENPSHSGIEYFNYRKRSQGRINDEVIFNNSVLWQSINRKEMNFPSPCPMTGSDIRRRIIKSYLGRKFNKILPRSRVIVEITFVIISSIFRIFRRTINLNLETVSKIITMACVLTTQLSTKKYLHPPGSFVVYDNRGTLVTPGSWRRPDNKYNTMQTIPSFPRRSPLNAQQIREEL</sequence>
<evidence type="ECO:0000313" key="5">
    <source>
        <dbReference type="Proteomes" id="UP000648187"/>
    </source>
</evidence>
<keyword evidence="2" id="KW-0479">Metal-binding</keyword>
<proteinExistence type="predicted"/>
<protein>
    <recommendedName>
        <fullName evidence="3">DDE Tnp4 domain-containing protein</fullName>
    </recommendedName>
</protein>
<dbReference type="AlphaFoldDB" id="A0A835L408"/>
<accession>A0A835L408</accession>
<dbReference type="GO" id="GO:0046872">
    <property type="term" value="F:metal ion binding"/>
    <property type="evidence" value="ECO:0007669"/>
    <property type="project" value="UniProtKB-KW"/>
</dbReference>
<dbReference type="EMBL" id="JACKWZ010000183">
    <property type="protein sequence ID" value="KAF9412624.1"/>
    <property type="molecule type" value="Genomic_DNA"/>
</dbReference>
<evidence type="ECO:0000313" key="4">
    <source>
        <dbReference type="EMBL" id="KAF9412624.1"/>
    </source>
</evidence>